<dbReference type="PANTHER" id="PTHR23416">
    <property type="entry name" value="SIALIC ACID SYNTHASE-RELATED"/>
    <property type="match status" value="1"/>
</dbReference>
<keyword evidence="2" id="KW-1185">Reference proteome</keyword>
<dbReference type="InterPro" id="IPR051159">
    <property type="entry name" value="Hexapeptide_acetyltransf"/>
</dbReference>
<dbReference type="InterPro" id="IPR011004">
    <property type="entry name" value="Trimer_LpxA-like_sf"/>
</dbReference>
<name>A0A7X3MEU3_9FIRM</name>
<dbReference type="AlphaFoldDB" id="A0A7X3MEU3"/>
<proteinExistence type="predicted"/>
<dbReference type="Proteomes" id="UP000460412">
    <property type="component" value="Unassembled WGS sequence"/>
</dbReference>
<organism evidence="1 2">
    <name type="scientific">Sporofaciens musculi</name>
    <dbReference type="NCBI Taxonomy" id="2681861"/>
    <lineage>
        <taxon>Bacteria</taxon>
        <taxon>Bacillati</taxon>
        <taxon>Bacillota</taxon>
        <taxon>Clostridia</taxon>
        <taxon>Lachnospirales</taxon>
        <taxon>Lachnospiraceae</taxon>
        <taxon>Sporofaciens</taxon>
    </lineage>
</organism>
<sequence>MVIGRNFYCNANCIINSGKSIRIGDDALLGWDVTLIDGDGHRMIKQTSEREDIFAPIEIGNHVWIAAKSSILKGSYIDDDSVIAYGGLVSKKFNENNILIGGNNQVLKKGIEWTK</sequence>
<gene>
    <name evidence="1" type="ORF">GN277_06920</name>
</gene>
<evidence type="ECO:0000313" key="2">
    <source>
        <dbReference type="Proteomes" id="UP000460412"/>
    </source>
</evidence>
<dbReference type="Gene3D" id="2.160.10.10">
    <property type="entry name" value="Hexapeptide repeat proteins"/>
    <property type="match status" value="1"/>
</dbReference>
<reference evidence="1 2" key="1">
    <citation type="submission" date="2019-12" db="EMBL/GenBank/DDBJ databases">
        <title>Sporaefaciens musculi gen. nov., sp. nov., a novel bacterium isolated from the caecum of an obese mouse.</title>
        <authorList>
            <person name="Rasmussen T.S."/>
            <person name="Streidl T."/>
            <person name="Hitch T.C.A."/>
            <person name="Wortmann E."/>
            <person name="Deptula P."/>
            <person name="Hansen M."/>
            <person name="Nielsen D.S."/>
            <person name="Clavel T."/>
            <person name="Vogensen F.K."/>
        </authorList>
    </citation>
    <scope>NUCLEOTIDE SEQUENCE [LARGE SCALE GENOMIC DNA]</scope>
    <source>
        <strain evidence="1 2">WCA-9-b2</strain>
    </source>
</reference>
<dbReference type="SUPFAM" id="SSF51161">
    <property type="entry name" value="Trimeric LpxA-like enzymes"/>
    <property type="match status" value="1"/>
</dbReference>
<evidence type="ECO:0000313" key="1">
    <source>
        <dbReference type="EMBL" id="MXP75121.1"/>
    </source>
</evidence>
<protein>
    <recommendedName>
        <fullName evidence="3">Acyltransferase</fullName>
    </recommendedName>
</protein>
<comment type="caution">
    <text evidence="1">The sequence shown here is derived from an EMBL/GenBank/DDBJ whole genome shotgun (WGS) entry which is preliminary data.</text>
</comment>
<accession>A0A7X3MEU3</accession>
<evidence type="ECO:0008006" key="3">
    <source>
        <dbReference type="Google" id="ProtNLM"/>
    </source>
</evidence>
<dbReference type="EMBL" id="WUQX01000001">
    <property type="protein sequence ID" value="MXP75121.1"/>
    <property type="molecule type" value="Genomic_DNA"/>
</dbReference>
<dbReference type="RefSeq" id="WP_159750430.1">
    <property type="nucleotide sequence ID" value="NZ_WUQX01000001.1"/>
</dbReference>